<reference evidence="2" key="1">
    <citation type="submission" date="2019-05" db="EMBL/GenBank/DDBJ databases">
        <title>Complete genome sequencing of Absiella argi strain JCM 30884.</title>
        <authorList>
            <person name="Sakamoto M."/>
            <person name="Murakami T."/>
            <person name="Mori H."/>
        </authorList>
    </citation>
    <scope>NUCLEOTIDE SEQUENCE [LARGE SCALE GENOMIC DNA]</scope>
    <source>
        <strain evidence="2">JCM 30884</strain>
    </source>
</reference>
<dbReference type="AlphaFoldDB" id="A0A6N4TFC2"/>
<evidence type="ECO:0000313" key="2">
    <source>
        <dbReference type="Proteomes" id="UP000464754"/>
    </source>
</evidence>
<evidence type="ECO:0008006" key="3">
    <source>
        <dbReference type="Google" id="ProtNLM"/>
    </source>
</evidence>
<accession>A0A6N4TFC2</accession>
<dbReference type="Pfam" id="PF08973">
    <property type="entry name" value="TM1506"/>
    <property type="match status" value="1"/>
</dbReference>
<evidence type="ECO:0000313" key="1">
    <source>
        <dbReference type="EMBL" id="BBK21331.1"/>
    </source>
</evidence>
<dbReference type="GO" id="GO:0003824">
    <property type="term" value="F:catalytic activity"/>
    <property type="evidence" value="ECO:0007669"/>
    <property type="project" value="InterPro"/>
</dbReference>
<dbReference type="Proteomes" id="UP000464754">
    <property type="component" value="Chromosome"/>
</dbReference>
<gene>
    <name evidence="1" type="ORF">Aargi30884_02340</name>
</gene>
<dbReference type="RefSeq" id="WP_118276786.1">
    <property type="nucleotide sequence ID" value="NZ_AP019695.1"/>
</dbReference>
<dbReference type="KEGG" id="aarg:Aargi30884_02340"/>
<organism evidence="1 2">
    <name type="scientific">Amedibacterium intestinale</name>
    <dbReference type="NCBI Taxonomy" id="2583452"/>
    <lineage>
        <taxon>Bacteria</taxon>
        <taxon>Bacillati</taxon>
        <taxon>Bacillota</taxon>
        <taxon>Erysipelotrichia</taxon>
        <taxon>Erysipelotrichales</taxon>
        <taxon>Erysipelotrichaceae</taxon>
        <taxon>Amedibacterium</taxon>
    </lineage>
</organism>
<dbReference type="InterPro" id="IPR015067">
    <property type="entry name" value="DUF1893_TM1506-like"/>
</dbReference>
<dbReference type="Gene3D" id="3.40.140.30">
    <property type="entry name" value="Hypothetical protein TM1506"/>
    <property type="match status" value="1"/>
</dbReference>
<dbReference type="InterPro" id="IPR016193">
    <property type="entry name" value="Cytidine_deaminase-like"/>
</dbReference>
<protein>
    <recommendedName>
        <fullName evidence="3">DUF1893 domain-containing protein</fullName>
    </recommendedName>
</protein>
<name>A0A6N4TFC2_9FIRM</name>
<dbReference type="InterPro" id="IPR037081">
    <property type="entry name" value="Hyp_TM1506"/>
</dbReference>
<sequence>MDRKYKLLQDEKLSCIIYKKEQVYTAKTSGIKPIMEFLEEGILENAFVVDKVIGKAAAMLMVYGQVKEIYTPLISTPALSLLQQNNIPVTYEKEVPYIINRKKDGMCIMEKAVLNCNNVKEAYHILKEKLEHLS</sequence>
<keyword evidence="2" id="KW-1185">Reference proteome</keyword>
<dbReference type="SUPFAM" id="SSF53927">
    <property type="entry name" value="Cytidine deaminase-like"/>
    <property type="match status" value="1"/>
</dbReference>
<dbReference type="EMBL" id="AP019695">
    <property type="protein sequence ID" value="BBK21331.1"/>
    <property type="molecule type" value="Genomic_DNA"/>
</dbReference>
<proteinExistence type="predicted"/>